<proteinExistence type="predicted"/>
<reference evidence="3" key="1">
    <citation type="submission" date="2021-02" db="EMBL/GenBank/DDBJ databases">
        <authorList>
            <person name="Nowell W R."/>
        </authorList>
    </citation>
    <scope>NUCLEOTIDE SEQUENCE</scope>
</reference>
<comment type="caution">
    <text evidence="3">The sequence shown here is derived from an EMBL/GenBank/DDBJ whole genome shotgun (WGS) entry which is preliminary data.</text>
</comment>
<dbReference type="GO" id="GO:0032040">
    <property type="term" value="C:small-subunit processome"/>
    <property type="evidence" value="ECO:0007669"/>
    <property type="project" value="TreeGrafter"/>
</dbReference>
<dbReference type="SUPFAM" id="SSF48371">
    <property type="entry name" value="ARM repeat"/>
    <property type="match status" value="1"/>
</dbReference>
<feature type="region of interest" description="Disordered" evidence="1">
    <location>
        <begin position="393"/>
        <end position="423"/>
    </location>
</feature>
<dbReference type="EMBL" id="CAJOBE010017556">
    <property type="protein sequence ID" value="CAF4212271.1"/>
    <property type="molecule type" value="Genomic_DNA"/>
</dbReference>
<evidence type="ECO:0000256" key="1">
    <source>
        <dbReference type="SAM" id="MobiDB-lite"/>
    </source>
</evidence>
<dbReference type="AlphaFoldDB" id="A0A820CR48"/>
<name>A0A820CR48_9BILA</name>
<gene>
    <name evidence="3" type="ORF">FNK824_LOCUS36831</name>
</gene>
<evidence type="ECO:0000313" key="3">
    <source>
        <dbReference type="EMBL" id="CAF4212271.1"/>
    </source>
</evidence>
<dbReference type="InterPro" id="IPR052575">
    <property type="entry name" value="SSU_processome_comp_20"/>
</dbReference>
<dbReference type="Proteomes" id="UP000663874">
    <property type="component" value="Unassembled WGS sequence"/>
</dbReference>
<dbReference type="GO" id="GO:0030686">
    <property type="term" value="C:90S preribosome"/>
    <property type="evidence" value="ECO:0007669"/>
    <property type="project" value="TreeGrafter"/>
</dbReference>
<dbReference type="PANTHER" id="PTHR17695">
    <property type="entry name" value="SMALL SUBUNIT PROCESSOME COMPONENT 20 HOMOLOG"/>
    <property type="match status" value="1"/>
</dbReference>
<evidence type="ECO:0000259" key="2">
    <source>
        <dbReference type="Pfam" id="PF23099"/>
    </source>
</evidence>
<dbReference type="InterPro" id="IPR016024">
    <property type="entry name" value="ARM-type_fold"/>
</dbReference>
<dbReference type="PANTHER" id="PTHR17695:SF11">
    <property type="entry name" value="SMALL SUBUNIT PROCESSOME COMPONENT 20 HOMOLOG"/>
    <property type="match status" value="1"/>
</dbReference>
<feature type="domain" description="U3 small nucleolar RNA-associated protein 20 C-terminal" evidence="2">
    <location>
        <begin position="30"/>
        <end position="397"/>
    </location>
</feature>
<accession>A0A820CR48</accession>
<sequence length="423" mass="50422">MNTFSINRIPKQKGLLNFVFIWINDKIEHRCLALQLFILFIEIEHEQFDQYLIDIFNFIEQEINNIEYNDDNNNNDEQQKFNDQYIYHLINVLIYVIKYCPNSLEILQLRSIWLKLLKLIDEKCLLHPHIWVRFLSTQFFGLLFERNKPEDIIQHLKKYLPKEDNNSNSTTTIENGSSRKRLKKSIQSNLDSEPLFIHYITTFDLSISPLIKIQRLCFCSCSQLKPSDLTEEFCLQIIKNLIYLSKLLILSKSNYFDLVVKRCYRLTTYESTKYPSEITRRSSILKWIAALILDLSSYLTSYLKSFLPIIEREIERDETTINLSLKTLAQDVFDVFKRHCDIHLITSIYADIAKQRRTKRLERKQKLAVLAINQPEIIYRKKRLKQTKRLGLGKKKRMKAIENAKKNRRKKSINKISDDMDDF</sequence>
<evidence type="ECO:0000313" key="4">
    <source>
        <dbReference type="Proteomes" id="UP000663874"/>
    </source>
</evidence>
<organism evidence="3 4">
    <name type="scientific">Rotaria sordida</name>
    <dbReference type="NCBI Taxonomy" id="392033"/>
    <lineage>
        <taxon>Eukaryota</taxon>
        <taxon>Metazoa</taxon>
        <taxon>Spiralia</taxon>
        <taxon>Gnathifera</taxon>
        <taxon>Rotifera</taxon>
        <taxon>Eurotatoria</taxon>
        <taxon>Bdelloidea</taxon>
        <taxon>Philodinida</taxon>
        <taxon>Philodinidae</taxon>
        <taxon>Rotaria</taxon>
    </lineage>
</organism>
<dbReference type="InterPro" id="IPR057525">
    <property type="entry name" value="UTP20_C"/>
</dbReference>
<dbReference type="Pfam" id="PF23099">
    <property type="entry name" value="UTP20_C"/>
    <property type="match status" value="1"/>
</dbReference>
<protein>
    <recommendedName>
        <fullName evidence="2">U3 small nucleolar RNA-associated protein 20 C-terminal domain-containing protein</fullName>
    </recommendedName>
</protein>